<evidence type="ECO:0000256" key="11">
    <source>
        <dbReference type="PIRSR" id="PIRSR005096-3"/>
    </source>
</evidence>
<feature type="binding site" evidence="10">
    <location>
        <position position="252"/>
    </location>
    <ligand>
        <name>beta-D-galactose</name>
        <dbReference type="ChEBI" id="CHEBI:27667"/>
    </ligand>
</feature>
<dbReference type="AlphaFoldDB" id="A0A938XAB8"/>
<dbReference type="Pfam" id="PF01263">
    <property type="entry name" value="Aldose_epim"/>
    <property type="match status" value="1"/>
</dbReference>
<dbReference type="PROSITE" id="PS00545">
    <property type="entry name" value="ALDOSE_1_EPIMERASE"/>
    <property type="match status" value="1"/>
</dbReference>
<name>A0A938XAB8_9CLOT</name>
<evidence type="ECO:0000256" key="7">
    <source>
        <dbReference type="ARBA" id="ARBA00023277"/>
    </source>
</evidence>
<evidence type="ECO:0000256" key="5">
    <source>
        <dbReference type="ARBA" id="ARBA00014165"/>
    </source>
</evidence>
<evidence type="ECO:0000256" key="10">
    <source>
        <dbReference type="PIRSR" id="PIRSR005096-2"/>
    </source>
</evidence>
<feature type="active site" description="Proton donor" evidence="9">
    <location>
        <position position="180"/>
    </location>
</feature>
<evidence type="ECO:0000256" key="2">
    <source>
        <dbReference type="ARBA" id="ARBA00005028"/>
    </source>
</evidence>
<dbReference type="InterPro" id="IPR014718">
    <property type="entry name" value="GH-type_carb-bd"/>
</dbReference>
<dbReference type="InterPro" id="IPR011013">
    <property type="entry name" value="Gal_mutarotase_sf_dom"/>
</dbReference>
<reference evidence="12" key="1">
    <citation type="submission" date="2020-08" db="EMBL/GenBank/DDBJ databases">
        <authorList>
            <person name="Cejkova D."/>
            <person name="Kubasova T."/>
            <person name="Jahodarova E."/>
            <person name="Rychlik I."/>
        </authorList>
    </citation>
    <scope>NUCLEOTIDE SEQUENCE</scope>
    <source>
        <strain evidence="12">An582</strain>
    </source>
</reference>
<comment type="similarity">
    <text evidence="3 8">Belongs to the aldose epimerase family.</text>
</comment>
<comment type="pathway">
    <text evidence="2 8">Carbohydrate metabolism; hexose metabolism.</text>
</comment>
<dbReference type="InterPro" id="IPR008183">
    <property type="entry name" value="Aldose_1/G6P_1-epimerase"/>
</dbReference>
<evidence type="ECO:0000313" key="12">
    <source>
        <dbReference type="EMBL" id="MBM6947826.1"/>
    </source>
</evidence>
<dbReference type="InterPro" id="IPR018052">
    <property type="entry name" value="Ald1_epimerase_CS"/>
</dbReference>
<dbReference type="Gene3D" id="2.70.98.10">
    <property type="match status" value="1"/>
</dbReference>
<proteinExistence type="inferred from homology"/>
<evidence type="ECO:0000256" key="3">
    <source>
        <dbReference type="ARBA" id="ARBA00006206"/>
    </source>
</evidence>
<evidence type="ECO:0000256" key="6">
    <source>
        <dbReference type="ARBA" id="ARBA00023235"/>
    </source>
</evidence>
<dbReference type="GO" id="GO:0004034">
    <property type="term" value="F:aldose 1-epimerase activity"/>
    <property type="evidence" value="ECO:0007669"/>
    <property type="project" value="UniProtKB-EC"/>
</dbReference>
<feature type="active site" description="Proton acceptor" evidence="9">
    <location>
        <position position="314"/>
    </location>
</feature>
<dbReference type="SUPFAM" id="SSF74650">
    <property type="entry name" value="Galactose mutarotase-like"/>
    <property type="match status" value="1"/>
</dbReference>
<protein>
    <recommendedName>
        <fullName evidence="5 8">Aldose 1-epimerase</fullName>
        <ecNumber evidence="4 8">5.1.3.3</ecNumber>
    </recommendedName>
</protein>
<sequence length="350" mass="38096">MEEERTMTEAFGKTGAGQETVLYTLENKNGMQIAVSDYGATLVKVIVPDARGRKRDVVLGYDDAAGYEAGDKFFGATVGRVANRIGGASFELNGKTYELDRNDNGNNLHSGMDFYSKRMWTAAEYGPDHVTFTLHSPDGDQGYPGAVDLTVTYTLTEENEVRIHYHAVPDADTLLNMTNHSYFNLAGQDSGTILDQEVWIGADAYTEADAQSIPTGAVLPVEGTPMDFRVRKAIGRDIEADFQALAFGGGYDHNWALNGSGYRKVAELASAQSGITMEVFTDLPGMQLYCGNFLEGDKGKGGVSYGKRSGVCFETQYFPDAVHKENFEGPVVKAGEAYDTVTAYRFSVSE</sequence>
<dbReference type="GO" id="GO:0033499">
    <property type="term" value="P:galactose catabolic process via UDP-galactose, Leloir pathway"/>
    <property type="evidence" value="ECO:0007669"/>
    <property type="project" value="TreeGrafter"/>
</dbReference>
<dbReference type="NCBIfam" id="NF008277">
    <property type="entry name" value="PRK11055.1"/>
    <property type="match status" value="1"/>
</dbReference>
<dbReference type="EMBL" id="JACJKS010000004">
    <property type="protein sequence ID" value="MBM6947826.1"/>
    <property type="molecule type" value="Genomic_DNA"/>
</dbReference>
<dbReference type="GO" id="GO:0030246">
    <property type="term" value="F:carbohydrate binding"/>
    <property type="evidence" value="ECO:0007669"/>
    <property type="project" value="InterPro"/>
</dbReference>
<dbReference type="EC" id="5.1.3.3" evidence="4 8"/>
<keyword evidence="7 8" id="KW-0119">Carbohydrate metabolism</keyword>
<dbReference type="Proteomes" id="UP000705508">
    <property type="component" value="Unassembled WGS sequence"/>
</dbReference>
<dbReference type="InterPro" id="IPR015443">
    <property type="entry name" value="Aldose_1-epimerase"/>
</dbReference>
<evidence type="ECO:0000256" key="9">
    <source>
        <dbReference type="PIRSR" id="PIRSR005096-1"/>
    </source>
</evidence>
<dbReference type="PANTHER" id="PTHR10091:SF0">
    <property type="entry name" value="GALACTOSE MUTAROTASE"/>
    <property type="match status" value="1"/>
</dbReference>
<organism evidence="12 13">
    <name type="scientific">Mordavella massiliensis</name>
    <dbReference type="NCBI Taxonomy" id="1871024"/>
    <lineage>
        <taxon>Bacteria</taxon>
        <taxon>Bacillati</taxon>
        <taxon>Bacillota</taxon>
        <taxon>Clostridia</taxon>
        <taxon>Eubacteriales</taxon>
        <taxon>Clostridiaceae</taxon>
        <taxon>Mordavella</taxon>
    </lineage>
</organism>
<reference evidence="12" key="2">
    <citation type="journal article" date="2021" name="Sci. Rep.">
        <title>The distribution of antibiotic resistance genes in chicken gut microbiota commensals.</title>
        <authorList>
            <person name="Juricova H."/>
            <person name="Matiasovicova J."/>
            <person name="Kubasova T."/>
            <person name="Cejkova D."/>
            <person name="Rychlik I."/>
        </authorList>
    </citation>
    <scope>NUCLEOTIDE SEQUENCE</scope>
    <source>
        <strain evidence="12">An582</strain>
    </source>
</reference>
<evidence type="ECO:0000256" key="4">
    <source>
        <dbReference type="ARBA" id="ARBA00013185"/>
    </source>
</evidence>
<dbReference type="InterPro" id="IPR047215">
    <property type="entry name" value="Galactose_mutarotase-like"/>
</dbReference>
<evidence type="ECO:0000313" key="13">
    <source>
        <dbReference type="Proteomes" id="UP000705508"/>
    </source>
</evidence>
<dbReference type="PIRSF" id="PIRSF005096">
    <property type="entry name" value="GALM"/>
    <property type="match status" value="1"/>
</dbReference>
<gene>
    <name evidence="12" type="ORF">H6A20_03980</name>
</gene>
<dbReference type="PANTHER" id="PTHR10091">
    <property type="entry name" value="ALDOSE-1-EPIMERASE"/>
    <property type="match status" value="1"/>
</dbReference>
<feature type="binding site" evidence="11">
    <location>
        <begin position="180"/>
        <end position="182"/>
    </location>
    <ligand>
        <name>beta-D-galactose</name>
        <dbReference type="ChEBI" id="CHEBI:27667"/>
    </ligand>
</feature>
<dbReference type="GO" id="GO:0006006">
    <property type="term" value="P:glucose metabolic process"/>
    <property type="evidence" value="ECO:0007669"/>
    <property type="project" value="TreeGrafter"/>
</dbReference>
<evidence type="ECO:0000256" key="1">
    <source>
        <dbReference type="ARBA" id="ARBA00001614"/>
    </source>
</evidence>
<accession>A0A938XAB8</accession>
<comment type="catalytic activity">
    <reaction evidence="1 8">
        <text>alpha-D-glucose = beta-D-glucose</text>
        <dbReference type="Rhea" id="RHEA:10264"/>
        <dbReference type="ChEBI" id="CHEBI:15903"/>
        <dbReference type="ChEBI" id="CHEBI:17925"/>
        <dbReference type="EC" id="5.1.3.3"/>
    </reaction>
</comment>
<feature type="binding site" evidence="11">
    <location>
        <begin position="83"/>
        <end position="84"/>
    </location>
    <ligand>
        <name>beta-D-galactose</name>
        <dbReference type="ChEBI" id="CHEBI:27667"/>
    </ligand>
</feature>
<keyword evidence="6 8" id="KW-0413">Isomerase</keyword>
<evidence type="ECO:0000256" key="8">
    <source>
        <dbReference type="PIRNR" id="PIRNR005096"/>
    </source>
</evidence>
<comment type="caution">
    <text evidence="12">The sequence shown here is derived from an EMBL/GenBank/DDBJ whole genome shotgun (WGS) entry which is preliminary data.</text>
</comment>
<dbReference type="CDD" id="cd09019">
    <property type="entry name" value="galactose_mutarotase_like"/>
    <property type="match status" value="1"/>
</dbReference>